<dbReference type="Pfam" id="PF07690">
    <property type="entry name" value="MFS_1"/>
    <property type="match status" value="1"/>
</dbReference>
<feature type="transmembrane region" description="Helical" evidence="7">
    <location>
        <begin position="337"/>
        <end position="358"/>
    </location>
</feature>
<evidence type="ECO:0000256" key="2">
    <source>
        <dbReference type="ARBA" id="ARBA00008335"/>
    </source>
</evidence>
<evidence type="ECO:0000256" key="4">
    <source>
        <dbReference type="ARBA" id="ARBA00022989"/>
    </source>
</evidence>
<gene>
    <name evidence="9" type="ORF">CDD82_5100</name>
</gene>
<dbReference type="PANTHER" id="PTHR23502">
    <property type="entry name" value="MAJOR FACILITATOR SUPERFAMILY"/>
    <property type="match status" value="1"/>
</dbReference>
<dbReference type="GO" id="GO:0022857">
    <property type="term" value="F:transmembrane transporter activity"/>
    <property type="evidence" value="ECO:0007669"/>
    <property type="project" value="InterPro"/>
</dbReference>
<evidence type="ECO:0000256" key="6">
    <source>
        <dbReference type="ARBA" id="ARBA00023180"/>
    </source>
</evidence>
<dbReference type="SUPFAM" id="SSF103473">
    <property type="entry name" value="MFS general substrate transporter"/>
    <property type="match status" value="1"/>
</dbReference>
<keyword evidence="3 7" id="KW-0812">Transmembrane</keyword>
<dbReference type="OrthoDB" id="5296287at2759"/>
<comment type="similarity">
    <text evidence="2">Belongs to the major facilitator superfamily.</text>
</comment>
<keyword evidence="4 7" id="KW-1133">Transmembrane helix</keyword>
<evidence type="ECO:0000256" key="5">
    <source>
        <dbReference type="ARBA" id="ARBA00023136"/>
    </source>
</evidence>
<feature type="transmembrane region" description="Helical" evidence="7">
    <location>
        <begin position="244"/>
        <end position="264"/>
    </location>
</feature>
<comment type="caution">
    <text evidence="9">The sequence shown here is derived from an EMBL/GenBank/DDBJ whole genome shotgun (WGS) entry which is preliminary data.</text>
</comment>
<dbReference type="CDD" id="cd17323">
    <property type="entry name" value="MFS_Tpo1_MDR_like"/>
    <property type="match status" value="1"/>
</dbReference>
<dbReference type="InterPro" id="IPR020846">
    <property type="entry name" value="MFS_dom"/>
</dbReference>
<proteinExistence type="inferred from homology"/>
<feature type="transmembrane region" description="Helical" evidence="7">
    <location>
        <begin position="13"/>
        <end position="34"/>
    </location>
</feature>
<evidence type="ECO:0000313" key="9">
    <source>
        <dbReference type="EMBL" id="PHH74100.1"/>
    </source>
</evidence>
<dbReference type="AlphaFoldDB" id="A0A2C5Z2T6"/>
<dbReference type="EMBL" id="NJEU01000454">
    <property type="protein sequence ID" value="PHH74100.1"/>
    <property type="molecule type" value="Genomic_DNA"/>
</dbReference>
<organism evidence="9 10">
    <name type="scientific">Ophiocordyceps australis</name>
    <dbReference type="NCBI Taxonomy" id="1399860"/>
    <lineage>
        <taxon>Eukaryota</taxon>
        <taxon>Fungi</taxon>
        <taxon>Dikarya</taxon>
        <taxon>Ascomycota</taxon>
        <taxon>Pezizomycotina</taxon>
        <taxon>Sordariomycetes</taxon>
        <taxon>Hypocreomycetidae</taxon>
        <taxon>Hypocreales</taxon>
        <taxon>Ophiocordycipitaceae</taxon>
        <taxon>Ophiocordyceps</taxon>
    </lineage>
</organism>
<evidence type="ECO:0000313" key="10">
    <source>
        <dbReference type="Proteomes" id="UP000224854"/>
    </source>
</evidence>
<evidence type="ECO:0000256" key="7">
    <source>
        <dbReference type="SAM" id="Phobius"/>
    </source>
</evidence>
<feature type="domain" description="Major facilitator superfamily (MFS) profile" evidence="8">
    <location>
        <begin position="1"/>
        <end position="404"/>
    </location>
</feature>
<protein>
    <recommendedName>
        <fullName evidence="8">Major facilitator superfamily (MFS) profile domain-containing protein</fullName>
    </recommendedName>
</protein>
<comment type="subcellular location">
    <subcellularLocation>
        <location evidence="1">Membrane</location>
        <topology evidence="1">Multi-pass membrane protein</topology>
    </subcellularLocation>
</comment>
<evidence type="ECO:0000256" key="1">
    <source>
        <dbReference type="ARBA" id="ARBA00004141"/>
    </source>
</evidence>
<feature type="transmembrane region" description="Helical" evidence="7">
    <location>
        <begin position="41"/>
        <end position="63"/>
    </location>
</feature>
<keyword evidence="5 7" id="KW-0472">Membrane</keyword>
<dbReference type="GO" id="GO:0016020">
    <property type="term" value="C:membrane"/>
    <property type="evidence" value="ECO:0007669"/>
    <property type="project" value="UniProtKB-SubCell"/>
</dbReference>
<feature type="transmembrane region" description="Helical" evidence="7">
    <location>
        <begin position="200"/>
        <end position="224"/>
    </location>
</feature>
<dbReference type="Proteomes" id="UP000224854">
    <property type="component" value="Unassembled WGS sequence"/>
</dbReference>
<name>A0A2C5Z2T6_9HYPO</name>
<dbReference type="PROSITE" id="PS50850">
    <property type="entry name" value="MFS"/>
    <property type="match status" value="1"/>
</dbReference>
<feature type="transmembrane region" description="Helical" evidence="7">
    <location>
        <begin position="310"/>
        <end position="330"/>
    </location>
</feature>
<feature type="transmembrane region" description="Helical" evidence="7">
    <location>
        <begin position="285"/>
        <end position="304"/>
    </location>
</feature>
<feature type="transmembrane region" description="Helical" evidence="7">
    <location>
        <begin position="100"/>
        <end position="124"/>
    </location>
</feature>
<dbReference type="Gene3D" id="1.20.1250.20">
    <property type="entry name" value="MFS general substrate transporter like domains"/>
    <property type="match status" value="1"/>
</dbReference>
<feature type="transmembrane region" description="Helical" evidence="7">
    <location>
        <begin position="75"/>
        <end position="93"/>
    </location>
</feature>
<dbReference type="PANTHER" id="PTHR23502:SF68">
    <property type="entry name" value="MULTIDRUG TRANSPORTER, PUTATIVE (AFU_ORTHOLOGUE AFUA_3G01120)-RELATED"/>
    <property type="match status" value="1"/>
</dbReference>
<feature type="transmembrane region" description="Helical" evidence="7">
    <location>
        <begin position="378"/>
        <end position="398"/>
    </location>
</feature>
<dbReference type="InterPro" id="IPR036259">
    <property type="entry name" value="MFS_trans_sf"/>
</dbReference>
<accession>A0A2C5Z2T6</accession>
<evidence type="ECO:0000256" key="3">
    <source>
        <dbReference type="ARBA" id="ARBA00022692"/>
    </source>
</evidence>
<sequence>MFAPGVPQCLAEFGSTSTILTSFVVSIYLLGYAAELYGRSIVYHVTNLLFVIFTVACAVSSSLDMLIGFRLLEGIAGSAVLTIGGGTVADLFIPQERGKVLAAWTIGPLLGPVIGPVIGSFLSAAKGWRWVFWVLAIVSGAVSCVYLVLLRETAPNIILRDIAKRRRKETGNQALQSALDTHLSPRLAFQRAIVRPLKMLLLSPIVASVATLAAIVYGYLYLLFTSFTSVFEDEYHFASNIVGLTYLGLGVGLILGLLVFGALSDRIIKSKAAQNDGIIKPEYRLPPMIVGGIAIPVGFFIYGWTAEYHVFWLVPILGTAFVGFGFIAYFMPIQAYLVDAFTIHAASALGAGAVWRSIVGALLPLAGLPMYNRLGLGWANSLLGFIAVAMIPVPFVLIKYGERIRTSPRCQVKL</sequence>
<dbReference type="InterPro" id="IPR011701">
    <property type="entry name" value="MFS"/>
</dbReference>
<evidence type="ECO:0000259" key="8">
    <source>
        <dbReference type="PROSITE" id="PS50850"/>
    </source>
</evidence>
<feature type="transmembrane region" description="Helical" evidence="7">
    <location>
        <begin position="130"/>
        <end position="150"/>
    </location>
</feature>
<keyword evidence="6" id="KW-0325">Glycoprotein</keyword>
<dbReference type="FunFam" id="1.20.1250.20:FF:000011">
    <property type="entry name" value="MFS multidrug transporter, putative"/>
    <property type="match status" value="1"/>
</dbReference>
<keyword evidence="10" id="KW-1185">Reference proteome</keyword>
<reference evidence="9 10" key="1">
    <citation type="submission" date="2017-06" db="EMBL/GenBank/DDBJ databases">
        <title>Ant-infecting Ophiocordyceps genomes reveal a high diversity of potential behavioral manipulation genes and a possible major role for enterotoxins.</title>
        <authorList>
            <person name="De Bekker C."/>
            <person name="Evans H.C."/>
            <person name="Brachmann A."/>
            <person name="Hughes D.P."/>
        </authorList>
    </citation>
    <scope>NUCLEOTIDE SEQUENCE [LARGE SCALE GENOMIC DNA]</scope>
    <source>
        <strain evidence="9 10">1348a</strain>
    </source>
</reference>